<dbReference type="EnsemblPlants" id="KEH24749">
    <property type="protein sequence ID" value="KEH24749"/>
    <property type="gene ID" value="MTR_6g004310"/>
</dbReference>
<reference evidence="8 11" key="2">
    <citation type="journal article" date="2014" name="BMC Genomics">
        <title>An improved genome release (version Mt4.0) for the model legume Medicago truncatula.</title>
        <authorList>
            <person name="Tang H."/>
            <person name="Krishnakumar V."/>
            <person name="Bidwell S."/>
            <person name="Rosen B."/>
            <person name="Chan A."/>
            <person name="Zhou S."/>
            <person name="Gentzbittel L."/>
            <person name="Childs K.L."/>
            <person name="Yandell M."/>
            <person name="Gundlach H."/>
            <person name="Mayer K.F."/>
            <person name="Schwartz D.C."/>
            <person name="Town C.D."/>
        </authorList>
    </citation>
    <scope>GENOME REANNOTATION</scope>
    <source>
        <strain evidence="8">A17</strain>
        <strain evidence="10 11">cv. Jemalong A17</strain>
    </source>
</reference>
<gene>
    <name evidence="8" type="ordered locus">MTR_6g004310</name>
    <name evidence="9" type="ORF">MtrunA17_Chr6g0449161</name>
</gene>
<dbReference type="EMBL" id="CM001222">
    <property type="protein sequence ID" value="KEH24749.1"/>
    <property type="molecule type" value="Genomic_DNA"/>
</dbReference>
<keyword evidence="7" id="KW-0472">Membrane</keyword>
<reference evidence="10" key="3">
    <citation type="submission" date="2015-04" db="UniProtKB">
        <authorList>
            <consortium name="EnsemblPlants"/>
        </authorList>
    </citation>
    <scope>IDENTIFICATION</scope>
    <source>
        <strain evidence="10">cv. Jemalong A17</strain>
    </source>
</reference>
<evidence type="ECO:0000313" key="10">
    <source>
        <dbReference type="EnsemblPlants" id="KEH24749"/>
    </source>
</evidence>
<evidence type="ECO:0000313" key="11">
    <source>
        <dbReference type="Proteomes" id="UP000002051"/>
    </source>
</evidence>
<proteinExistence type="inferred from homology"/>
<dbReference type="Pfam" id="PF05938">
    <property type="entry name" value="Self-incomp_S1"/>
    <property type="match status" value="1"/>
</dbReference>
<evidence type="ECO:0000256" key="5">
    <source>
        <dbReference type="ARBA" id="ARBA00022729"/>
    </source>
</evidence>
<accession>A0A072U4S9</accession>
<reference evidence="8 11" key="1">
    <citation type="journal article" date="2011" name="Nature">
        <title>The Medicago genome provides insight into the evolution of rhizobial symbioses.</title>
        <authorList>
            <person name="Young N.D."/>
            <person name="Debelle F."/>
            <person name="Oldroyd G.E."/>
            <person name="Geurts R."/>
            <person name="Cannon S.B."/>
            <person name="Udvardi M.K."/>
            <person name="Benedito V.A."/>
            <person name="Mayer K.F."/>
            <person name="Gouzy J."/>
            <person name="Schoof H."/>
            <person name="Van de Peer Y."/>
            <person name="Proost S."/>
            <person name="Cook D.R."/>
            <person name="Meyers B.C."/>
            <person name="Spannagl M."/>
            <person name="Cheung F."/>
            <person name="De Mita S."/>
            <person name="Krishnakumar V."/>
            <person name="Gundlach H."/>
            <person name="Zhou S."/>
            <person name="Mudge J."/>
            <person name="Bharti A.K."/>
            <person name="Murray J.D."/>
            <person name="Naoumkina M.A."/>
            <person name="Rosen B."/>
            <person name="Silverstein K.A."/>
            <person name="Tang H."/>
            <person name="Rombauts S."/>
            <person name="Zhao P.X."/>
            <person name="Zhou P."/>
            <person name="Barbe V."/>
            <person name="Bardou P."/>
            <person name="Bechner M."/>
            <person name="Bellec A."/>
            <person name="Berger A."/>
            <person name="Berges H."/>
            <person name="Bidwell S."/>
            <person name="Bisseling T."/>
            <person name="Choisne N."/>
            <person name="Couloux A."/>
            <person name="Denny R."/>
            <person name="Deshpande S."/>
            <person name="Dai X."/>
            <person name="Doyle J.J."/>
            <person name="Dudez A.M."/>
            <person name="Farmer A.D."/>
            <person name="Fouteau S."/>
            <person name="Franken C."/>
            <person name="Gibelin C."/>
            <person name="Gish J."/>
            <person name="Goldstein S."/>
            <person name="Gonzalez A.J."/>
            <person name="Green P.J."/>
            <person name="Hallab A."/>
            <person name="Hartog M."/>
            <person name="Hua A."/>
            <person name="Humphray S.J."/>
            <person name="Jeong D.H."/>
            <person name="Jing Y."/>
            <person name="Jocker A."/>
            <person name="Kenton S.M."/>
            <person name="Kim D.J."/>
            <person name="Klee K."/>
            <person name="Lai H."/>
            <person name="Lang C."/>
            <person name="Lin S."/>
            <person name="Macmil S.L."/>
            <person name="Magdelenat G."/>
            <person name="Matthews L."/>
            <person name="McCorrison J."/>
            <person name="Monaghan E.L."/>
            <person name="Mun J.H."/>
            <person name="Najar F.Z."/>
            <person name="Nicholson C."/>
            <person name="Noirot C."/>
            <person name="O'Bleness M."/>
            <person name="Paule C.R."/>
            <person name="Poulain J."/>
            <person name="Prion F."/>
            <person name="Qin B."/>
            <person name="Qu C."/>
            <person name="Retzel E.F."/>
            <person name="Riddle C."/>
            <person name="Sallet E."/>
            <person name="Samain S."/>
            <person name="Samson N."/>
            <person name="Sanders I."/>
            <person name="Saurat O."/>
            <person name="Scarpelli C."/>
            <person name="Schiex T."/>
            <person name="Segurens B."/>
            <person name="Severin A.J."/>
            <person name="Sherrier D.J."/>
            <person name="Shi R."/>
            <person name="Sims S."/>
            <person name="Singer S.R."/>
            <person name="Sinharoy S."/>
            <person name="Sterck L."/>
            <person name="Viollet A."/>
            <person name="Wang B.B."/>
            <person name="Wang K."/>
            <person name="Wang M."/>
            <person name="Wang X."/>
            <person name="Warfsmann J."/>
            <person name="Weissenbach J."/>
            <person name="White D.D."/>
            <person name="White J.D."/>
            <person name="Wiley G.B."/>
            <person name="Wincker P."/>
            <person name="Xing Y."/>
            <person name="Yang L."/>
            <person name="Yao Z."/>
            <person name="Ying F."/>
            <person name="Zhai J."/>
            <person name="Zhou L."/>
            <person name="Zuber A."/>
            <person name="Denarie J."/>
            <person name="Dixon R.A."/>
            <person name="May G.D."/>
            <person name="Schwartz D.C."/>
            <person name="Rogers J."/>
            <person name="Quetier F."/>
            <person name="Town C.D."/>
            <person name="Roe B.A."/>
        </authorList>
    </citation>
    <scope>NUCLEOTIDE SEQUENCE [LARGE SCALE GENOMIC DNA]</scope>
    <source>
        <strain evidence="8">A17</strain>
        <strain evidence="10 11">cv. Jemalong A17</strain>
    </source>
</reference>
<evidence type="ECO:0000313" key="8">
    <source>
        <dbReference type="EMBL" id="KEH24749.1"/>
    </source>
</evidence>
<evidence type="ECO:0000256" key="7">
    <source>
        <dbReference type="SAM" id="Phobius"/>
    </source>
</evidence>
<reference evidence="9" key="4">
    <citation type="journal article" date="2018" name="Nat. Plants">
        <title>Whole-genome landscape of Medicago truncatula symbiotic genes.</title>
        <authorList>
            <person name="Pecrix Y."/>
            <person name="Gamas P."/>
            <person name="Carrere S."/>
        </authorList>
    </citation>
    <scope>NUCLEOTIDE SEQUENCE</scope>
    <source>
        <tissue evidence="9">Leaves</tissue>
    </source>
</reference>
<dbReference type="PANTHER" id="PTHR31232:SF43">
    <property type="entry name" value="S-PROTEIN HOMOLOG 29-RELATED"/>
    <property type="match status" value="1"/>
</dbReference>
<evidence type="ECO:0000256" key="2">
    <source>
        <dbReference type="ARBA" id="ARBA00005581"/>
    </source>
</evidence>
<keyword evidence="11" id="KW-1185">Reference proteome</keyword>
<dbReference type="PANTHER" id="PTHR31232">
    <property type="match status" value="1"/>
</dbReference>
<organism evidence="8 11">
    <name type="scientific">Medicago truncatula</name>
    <name type="common">Barrel medic</name>
    <name type="synonym">Medicago tribuloides</name>
    <dbReference type="NCBI Taxonomy" id="3880"/>
    <lineage>
        <taxon>Eukaryota</taxon>
        <taxon>Viridiplantae</taxon>
        <taxon>Streptophyta</taxon>
        <taxon>Embryophyta</taxon>
        <taxon>Tracheophyta</taxon>
        <taxon>Spermatophyta</taxon>
        <taxon>Magnoliopsida</taxon>
        <taxon>eudicotyledons</taxon>
        <taxon>Gunneridae</taxon>
        <taxon>Pentapetalae</taxon>
        <taxon>rosids</taxon>
        <taxon>fabids</taxon>
        <taxon>Fabales</taxon>
        <taxon>Fabaceae</taxon>
        <taxon>Papilionoideae</taxon>
        <taxon>50 kb inversion clade</taxon>
        <taxon>NPAAA clade</taxon>
        <taxon>Hologalegina</taxon>
        <taxon>IRL clade</taxon>
        <taxon>Trifolieae</taxon>
        <taxon>Medicago</taxon>
    </lineage>
</organism>
<dbReference type="GO" id="GO:0005576">
    <property type="term" value="C:extracellular region"/>
    <property type="evidence" value="ECO:0007669"/>
    <property type="project" value="UniProtKB-SubCell"/>
</dbReference>
<dbReference type="GO" id="GO:0060320">
    <property type="term" value="P:rejection of self pollen"/>
    <property type="evidence" value="ECO:0007669"/>
    <property type="project" value="UniProtKB-KW"/>
</dbReference>
<evidence type="ECO:0000256" key="6">
    <source>
        <dbReference type="RuleBase" id="RU367044"/>
    </source>
</evidence>
<comment type="similarity">
    <text evidence="2 6">Belongs to the plant self-incompatibility (S1) protein family.</text>
</comment>
<protein>
    <recommendedName>
        <fullName evidence="6">S-protein homolog</fullName>
    </recommendedName>
</protein>
<feature type="transmembrane region" description="Helical" evidence="7">
    <location>
        <begin position="21"/>
        <end position="40"/>
    </location>
</feature>
<evidence type="ECO:0000313" key="9">
    <source>
        <dbReference type="EMBL" id="RHN49677.1"/>
    </source>
</evidence>
<dbReference type="EMBL" id="PSQE01000006">
    <property type="protein sequence ID" value="RHN49677.1"/>
    <property type="molecule type" value="Genomic_DNA"/>
</dbReference>
<comment type="subcellular location">
    <subcellularLocation>
        <location evidence="1 6">Secreted</location>
    </subcellularLocation>
</comment>
<keyword evidence="3 6" id="KW-0713">Self-incompatibility</keyword>
<dbReference type="Gramene" id="rna33881">
    <property type="protein sequence ID" value="RHN49677.1"/>
    <property type="gene ID" value="gene33881"/>
</dbReference>
<keyword evidence="5" id="KW-0732">Signal</keyword>
<dbReference type="InterPro" id="IPR010264">
    <property type="entry name" value="Self-incomp_S1"/>
</dbReference>
<dbReference type="Proteomes" id="UP000002051">
    <property type="component" value="Chromosome 6"/>
</dbReference>
<keyword evidence="4 6" id="KW-0964">Secreted</keyword>
<keyword evidence="7" id="KW-0812">Transmembrane</keyword>
<evidence type="ECO:0000256" key="4">
    <source>
        <dbReference type="ARBA" id="ARBA00022525"/>
    </source>
</evidence>
<evidence type="ECO:0000256" key="1">
    <source>
        <dbReference type="ARBA" id="ARBA00004613"/>
    </source>
</evidence>
<dbReference type="Proteomes" id="UP000265566">
    <property type="component" value="Chromosome 6"/>
</dbReference>
<evidence type="ECO:0000256" key="3">
    <source>
        <dbReference type="ARBA" id="ARBA00022471"/>
    </source>
</evidence>
<name>A0A072U4S9_MEDTR</name>
<dbReference type="HOGENOM" id="CLU_125658_0_0_1"/>
<keyword evidence="7" id="KW-1133">Transmembrane helix</keyword>
<sequence length="159" mass="18390">MSYVSISVHRLIDCASRMVSISKLVLPILLLLTILVAFQFKGGESGLFHDKVHMHIFNNLTNGVKLTVHCKDKDHDIGAQTLNFGESYNFVFRPGTIVESTLYFCGFRFNTEFYIFDVYDQKRDDFFVGKDCRWEVHESGPCRHNVVDKPNSIECFPWK</sequence>
<dbReference type="AlphaFoldDB" id="A0A072U4S9"/>